<reference evidence="1 2" key="1">
    <citation type="journal article" date="2020" name="Cell">
        <title>Large-Scale Comparative Analyses of Tick Genomes Elucidate Their Genetic Diversity and Vector Capacities.</title>
        <authorList>
            <consortium name="Tick Genome and Microbiome Consortium (TIGMIC)"/>
            <person name="Jia N."/>
            <person name="Wang J."/>
            <person name="Shi W."/>
            <person name="Du L."/>
            <person name="Sun Y."/>
            <person name="Zhan W."/>
            <person name="Jiang J.F."/>
            <person name="Wang Q."/>
            <person name="Zhang B."/>
            <person name="Ji P."/>
            <person name="Bell-Sakyi L."/>
            <person name="Cui X.M."/>
            <person name="Yuan T.T."/>
            <person name="Jiang B.G."/>
            <person name="Yang W.F."/>
            <person name="Lam T.T."/>
            <person name="Chang Q.C."/>
            <person name="Ding S.J."/>
            <person name="Wang X.J."/>
            <person name="Zhu J.G."/>
            <person name="Ruan X.D."/>
            <person name="Zhao L."/>
            <person name="Wei J.T."/>
            <person name="Ye R.Z."/>
            <person name="Que T.C."/>
            <person name="Du C.H."/>
            <person name="Zhou Y.H."/>
            <person name="Cheng J.X."/>
            <person name="Dai P.F."/>
            <person name="Guo W.B."/>
            <person name="Han X.H."/>
            <person name="Huang E.J."/>
            <person name="Li L.F."/>
            <person name="Wei W."/>
            <person name="Gao Y.C."/>
            <person name="Liu J.Z."/>
            <person name="Shao H.Z."/>
            <person name="Wang X."/>
            <person name="Wang C.C."/>
            <person name="Yang T.C."/>
            <person name="Huo Q.B."/>
            <person name="Li W."/>
            <person name="Chen H.Y."/>
            <person name="Chen S.E."/>
            <person name="Zhou L.G."/>
            <person name="Ni X.B."/>
            <person name="Tian J.H."/>
            <person name="Sheng Y."/>
            <person name="Liu T."/>
            <person name="Pan Y.S."/>
            <person name="Xia L.Y."/>
            <person name="Li J."/>
            <person name="Zhao F."/>
            <person name="Cao W.C."/>
        </authorList>
    </citation>
    <scope>NUCLEOTIDE SEQUENCE [LARGE SCALE GENOMIC DNA]</scope>
    <source>
        <strain evidence="1">Iper-2018</strain>
    </source>
</reference>
<proteinExistence type="predicted"/>
<accession>A0AC60P0Q6</accession>
<evidence type="ECO:0000313" key="1">
    <source>
        <dbReference type="EMBL" id="KAG0413018.1"/>
    </source>
</evidence>
<name>A0AC60P0Q6_IXOPE</name>
<gene>
    <name evidence="1" type="ORF">HPB47_009831</name>
</gene>
<sequence>MFSLKRAGSREFESYQSLVRDVQKKKKVVQLGAPLVERHERHRETVDLFATWMGLELIPEPTKDKSKGRLYRAFLSLLDPRQPERKCSFLLNVASDGHYQVSDCDPAVADLERLVLELNQADDLSKFFSEMRARFKAILNPTSA</sequence>
<keyword evidence="2" id="KW-1185">Reference proteome</keyword>
<organism evidence="1 2">
    <name type="scientific">Ixodes persulcatus</name>
    <name type="common">Taiga tick</name>
    <dbReference type="NCBI Taxonomy" id="34615"/>
    <lineage>
        <taxon>Eukaryota</taxon>
        <taxon>Metazoa</taxon>
        <taxon>Ecdysozoa</taxon>
        <taxon>Arthropoda</taxon>
        <taxon>Chelicerata</taxon>
        <taxon>Arachnida</taxon>
        <taxon>Acari</taxon>
        <taxon>Parasitiformes</taxon>
        <taxon>Ixodida</taxon>
        <taxon>Ixodoidea</taxon>
        <taxon>Ixodidae</taxon>
        <taxon>Ixodinae</taxon>
        <taxon>Ixodes</taxon>
    </lineage>
</organism>
<dbReference type="Proteomes" id="UP000805193">
    <property type="component" value="Unassembled WGS sequence"/>
</dbReference>
<comment type="caution">
    <text evidence="1">The sequence shown here is derived from an EMBL/GenBank/DDBJ whole genome shotgun (WGS) entry which is preliminary data.</text>
</comment>
<dbReference type="EMBL" id="JABSTQ010011299">
    <property type="protein sequence ID" value="KAG0413018.1"/>
    <property type="molecule type" value="Genomic_DNA"/>
</dbReference>
<evidence type="ECO:0000313" key="2">
    <source>
        <dbReference type="Proteomes" id="UP000805193"/>
    </source>
</evidence>
<protein>
    <submittedName>
        <fullName evidence="1">Uncharacterized protein</fullName>
    </submittedName>
</protein>